<proteinExistence type="predicted"/>
<protein>
    <submittedName>
        <fullName evidence="2">Uncharacterized protein</fullName>
    </submittedName>
</protein>
<organism evidence="2 3">
    <name type="scientific">Eumeta variegata</name>
    <name type="common">Bagworm moth</name>
    <name type="synonym">Eumeta japonica</name>
    <dbReference type="NCBI Taxonomy" id="151549"/>
    <lineage>
        <taxon>Eukaryota</taxon>
        <taxon>Metazoa</taxon>
        <taxon>Ecdysozoa</taxon>
        <taxon>Arthropoda</taxon>
        <taxon>Hexapoda</taxon>
        <taxon>Insecta</taxon>
        <taxon>Pterygota</taxon>
        <taxon>Neoptera</taxon>
        <taxon>Endopterygota</taxon>
        <taxon>Lepidoptera</taxon>
        <taxon>Glossata</taxon>
        <taxon>Ditrysia</taxon>
        <taxon>Tineoidea</taxon>
        <taxon>Psychidae</taxon>
        <taxon>Oiketicinae</taxon>
        <taxon>Eumeta</taxon>
    </lineage>
</organism>
<dbReference type="AlphaFoldDB" id="A0A4C1YWB1"/>
<reference evidence="2 3" key="1">
    <citation type="journal article" date="2019" name="Commun. Biol.">
        <title>The bagworm genome reveals a unique fibroin gene that provides high tensile strength.</title>
        <authorList>
            <person name="Kono N."/>
            <person name="Nakamura H."/>
            <person name="Ohtoshi R."/>
            <person name="Tomita M."/>
            <person name="Numata K."/>
            <person name="Arakawa K."/>
        </authorList>
    </citation>
    <scope>NUCLEOTIDE SEQUENCE [LARGE SCALE GENOMIC DNA]</scope>
</reference>
<evidence type="ECO:0000256" key="1">
    <source>
        <dbReference type="SAM" id="MobiDB-lite"/>
    </source>
</evidence>
<evidence type="ECO:0000313" key="2">
    <source>
        <dbReference type="EMBL" id="GBP79510.1"/>
    </source>
</evidence>
<dbReference type="OrthoDB" id="10017160at2759"/>
<comment type="caution">
    <text evidence="2">The sequence shown here is derived from an EMBL/GenBank/DDBJ whole genome shotgun (WGS) entry which is preliminary data.</text>
</comment>
<keyword evidence="3" id="KW-1185">Reference proteome</keyword>
<dbReference type="EMBL" id="BGZK01001416">
    <property type="protein sequence ID" value="GBP79510.1"/>
    <property type="molecule type" value="Genomic_DNA"/>
</dbReference>
<accession>A0A4C1YWB1</accession>
<name>A0A4C1YWB1_EUMVA</name>
<sequence length="132" mass="14827">MKKLYLRWIPHNLTEAQKTDRVTWCNAMLNRFKAGTSNLVWDVITAFVLALSKSELLAISKTISKVETGIEIWNKIKVRIDYGTRIKINSVTRGGMRSRTEVRLGAGQGPIVELESESTKPRPASGLKKGTR</sequence>
<evidence type="ECO:0000313" key="3">
    <source>
        <dbReference type="Proteomes" id="UP000299102"/>
    </source>
</evidence>
<feature type="region of interest" description="Disordered" evidence="1">
    <location>
        <begin position="107"/>
        <end position="132"/>
    </location>
</feature>
<gene>
    <name evidence="2" type="ORF">EVAR_58521_1</name>
</gene>
<dbReference type="Proteomes" id="UP000299102">
    <property type="component" value="Unassembled WGS sequence"/>
</dbReference>